<dbReference type="SUPFAM" id="SSF53649">
    <property type="entry name" value="Alkaline phosphatase-like"/>
    <property type="match status" value="1"/>
</dbReference>
<comment type="PTM">
    <text evidence="3">The conversion to 3-oxoalanine (also known as C-formylglycine, FGly), of a serine or cysteine residue in prokaryotes and of a cysteine residue in eukaryotes, is critical for catalytic activity.</text>
</comment>
<dbReference type="Gene3D" id="3.40.720.10">
    <property type="entry name" value="Alkaline Phosphatase, subunit A"/>
    <property type="match status" value="1"/>
</dbReference>
<dbReference type="InterPro" id="IPR017850">
    <property type="entry name" value="Alkaline_phosphatase_core_sf"/>
</dbReference>
<dbReference type="InterPro" id="IPR050738">
    <property type="entry name" value="Sulfatase"/>
</dbReference>
<dbReference type="EMBL" id="JAPTZU010000006">
    <property type="protein sequence ID" value="MCZ2688302.1"/>
    <property type="molecule type" value="Genomic_DNA"/>
</dbReference>
<dbReference type="PANTHER" id="PTHR42693:SF53">
    <property type="entry name" value="ENDO-4-O-SULFATASE"/>
    <property type="match status" value="1"/>
</dbReference>
<evidence type="ECO:0000256" key="1">
    <source>
        <dbReference type="ARBA" id="ARBA00008779"/>
    </source>
</evidence>
<dbReference type="GO" id="GO:0004065">
    <property type="term" value="F:arylsulfatase activity"/>
    <property type="evidence" value="ECO:0007669"/>
    <property type="project" value="TreeGrafter"/>
</dbReference>
<sequence>MNIRFVCSALLVQTAGLQMVYAGDKVTDSVRPNIIFVLADDLGYGDLGCFGQKRIETPHIDRLAAEGMVFSNYYTGSPVSAAARCVLLTGKHSGHCGIRGNDEAPERGRVWDFLAAERDSTLEGQRGLPSGTKTFVSILKEGGYRTGIVGKWGLGAPGTESLPLNHGFDFFYGYNCQRQAHTYFPLHLYRNEQREYLANDTVIPHTKLDPGADPLSLSSYDKLISHVYSPDKIQEEALRFMEENKKQPFFLYYATPLPHVPIQAPQRLIDHYVRKFGDESPYLGQADYFPARYPHAGYAAMVTYIDEKVGEIIDFLKKKGLYENTVIIISSDNGPTFNGGVDSPWFRSGGPFRSEYGWGKCFLREGGIRVPLIVAWKGHIRAGAHTTLPCTSYDFYSTICELAGVNPATETDGISFYPTLMESGDQMKHSYLYWEFMDIEGQQAVRMGKWKGLRNGLKRGNMKIELYDLETDSCEQRDVALKHPEIVKKIGEIMKKEHTVPVYPAFRVKVLDELY</sequence>
<dbReference type="Proteomes" id="UP001079672">
    <property type="component" value="Unassembled WGS sequence"/>
</dbReference>
<proteinExistence type="inferred from homology"/>
<name>A0A9Q4JGZ8_BACFG</name>
<comment type="caution">
    <text evidence="5">The sequence shown here is derived from an EMBL/GenBank/DDBJ whole genome shotgun (WGS) entry which is preliminary data.</text>
</comment>
<feature type="modified residue" description="3-oxoalanine (Ser)" evidence="3">
    <location>
        <position position="80"/>
    </location>
</feature>
<evidence type="ECO:0000259" key="4">
    <source>
        <dbReference type="Pfam" id="PF00884"/>
    </source>
</evidence>
<reference evidence="5" key="1">
    <citation type="submission" date="2022-12" db="EMBL/GenBank/DDBJ databases">
        <title>Development of a Multilocus Sequence Typing Scheme for Bacteroides fragilis Based on Whole Genome Sequencing Data and Clinical Application.</title>
        <authorList>
            <person name="Nielsen F.D."/>
            <person name="Justesen U.S."/>
        </authorList>
    </citation>
    <scope>NUCLEOTIDE SEQUENCE</scope>
    <source>
        <strain evidence="5">BF_AM_ODE_DK_2015_4</strain>
    </source>
</reference>
<organism evidence="5 6">
    <name type="scientific">Bacteroides fragilis</name>
    <dbReference type="NCBI Taxonomy" id="817"/>
    <lineage>
        <taxon>Bacteria</taxon>
        <taxon>Pseudomonadati</taxon>
        <taxon>Bacteroidota</taxon>
        <taxon>Bacteroidia</taxon>
        <taxon>Bacteroidales</taxon>
        <taxon>Bacteroidaceae</taxon>
        <taxon>Bacteroides</taxon>
    </lineage>
</organism>
<accession>A0A9Q4JGZ8</accession>
<gene>
    <name evidence="5" type="ORF">O1433_12415</name>
</gene>
<evidence type="ECO:0000313" key="5">
    <source>
        <dbReference type="EMBL" id="MCZ2688302.1"/>
    </source>
</evidence>
<keyword evidence="2" id="KW-0378">Hydrolase</keyword>
<protein>
    <submittedName>
        <fullName evidence="5">Arylsulfatase</fullName>
    </submittedName>
</protein>
<dbReference type="CDD" id="cd16145">
    <property type="entry name" value="ARS_like"/>
    <property type="match status" value="1"/>
</dbReference>
<evidence type="ECO:0000256" key="3">
    <source>
        <dbReference type="PIRSR" id="PIRSR600917-52"/>
    </source>
</evidence>
<dbReference type="Gene3D" id="3.30.1120.10">
    <property type="match status" value="1"/>
</dbReference>
<evidence type="ECO:0000313" key="6">
    <source>
        <dbReference type="Proteomes" id="UP001079672"/>
    </source>
</evidence>
<dbReference type="AlphaFoldDB" id="A0A9Q4JGZ8"/>
<evidence type="ECO:0000256" key="2">
    <source>
        <dbReference type="ARBA" id="ARBA00022801"/>
    </source>
</evidence>
<dbReference type="RefSeq" id="WP_233481198.1">
    <property type="nucleotide sequence ID" value="NZ_CP037440.1"/>
</dbReference>
<dbReference type="PANTHER" id="PTHR42693">
    <property type="entry name" value="ARYLSULFATASE FAMILY MEMBER"/>
    <property type="match status" value="1"/>
</dbReference>
<feature type="domain" description="Sulfatase N-terminal" evidence="4">
    <location>
        <begin position="32"/>
        <end position="405"/>
    </location>
</feature>
<comment type="similarity">
    <text evidence="1">Belongs to the sulfatase family.</text>
</comment>
<dbReference type="Pfam" id="PF00884">
    <property type="entry name" value="Sulfatase"/>
    <property type="match status" value="1"/>
</dbReference>
<dbReference type="InterPro" id="IPR000917">
    <property type="entry name" value="Sulfatase_N"/>
</dbReference>